<evidence type="ECO:0000256" key="1">
    <source>
        <dbReference type="SAM" id="MobiDB-lite"/>
    </source>
</evidence>
<name>A0A518EZQ5_9BACT</name>
<proteinExistence type="predicted"/>
<dbReference type="Proteomes" id="UP000320390">
    <property type="component" value="Chromosome"/>
</dbReference>
<accession>A0A518EZQ5</accession>
<feature type="region of interest" description="Disordered" evidence="1">
    <location>
        <begin position="1"/>
        <end position="24"/>
    </location>
</feature>
<sequence>MQHRHPATPGRSASRRDSRRSVNPCVQSSSIASSVAWDAVAPVTPSAFNARQLATRPGVLTRQAALLHDVVEDGEGWTIERVERLFCPDVARAVHDLTERTGGSWAFLEQSALDHVAEMDARSLAVKTVDKLHNMRSLLASLSAAPDPSSVWESFSRGPAQTIGYARQLAEALMVRLREVGEFESLGEELLTAVDDL</sequence>
<dbReference type="OrthoDB" id="272476at2"/>
<gene>
    <name evidence="2" type="ORF">Poly30_51300</name>
</gene>
<evidence type="ECO:0000313" key="3">
    <source>
        <dbReference type="Proteomes" id="UP000320390"/>
    </source>
</evidence>
<dbReference type="GO" id="GO:0008893">
    <property type="term" value="F:guanosine-3',5'-bis(diphosphate) 3'-diphosphatase activity"/>
    <property type="evidence" value="ECO:0007669"/>
    <property type="project" value="TreeGrafter"/>
</dbReference>
<dbReference type="SUPFAM" id="SSF109604">
    <property type="entry name" value="HD-domain/PDEase-like"/>
    <property type="match status" value="1"/>
</dbReference>
<dbReference type="Pfam" id="PF13328">
    <property type="entry name" value="HD_4"/>
    <property type="match status" value="1"/>
</dbReference>
<dbReference type="PANTHER" id="PTHR46246">
    <property type="entry name" value="GUANOSINE-3',5'-BIS(DIPHOSPHATE) 3'-PYROPHOSPHOHYDROLASE MESH1"/>
    <property type="match status" value="1"/>
</dbReference>
<organism evidence="2 3">
    <name type="scientific">Saltatorellus ferox</name>
    <dbReference type="NCBI Taxonomy" id="2528018"/>
    <lineage>
        <taxon>Bacteria</taxon>
        <taxon>Pseudomonadati</taxon>
        <taxon>Planctomycetota</taxon>
        <taxon>Planctomycetia</taxon>
        <taxon>Planctomycetia incertae sedis</taxon>
        <taxon>Saltatorellus</taxon>
    </lineage>
</organism>
<reference evidence="2 3" key="1">
    <citation type="submission" date="2019-02" db="EMBL/GenBank/DDBJ databases">
        <title>Deep-cultivation of Planctomycetes and their phenomic and genomic characterization uncovers novel biology.</title>
        <authorList>
            <person name="Wiegand S."/>
            <person name="Jogler M."/>
            <person name="Boedeker C."/>
            <person name="Pinto D."/>
            <person name="Vollmers J."/>
            <person name="Rivas-Marin E."/>
            <person name="Kohn T."/>
            <person name="Peeters S.H."/>
            <person name="Heuer A."/>
            <person name="Rast P."/>
            <person name="Oberbeckmann S."/>
            <person name="Bunk B."/>
            <person name="Jeske O."/>
            <person name="Meyerdierks A."/>
            <person name="Storesund J.E."/>
            <person name="Kallscheuer N."/>
            <person name="Luecker S."/>
            <person name="Lage O.M."/>
            <person name="Pohl T."/>
            <person name="Merkel B.J."/>
            <person name="Hornburger P."/>
            <person name="Mueller R.-W."/>
            <person name="Bruemmer F."/>
            <person name="Labrenz M."/>
            <person name="Spormann A.M."/>
            <person name="Op den Camp H."/>
            <person name="Overmann J."/>
            <person name="Amann R."/>
            <person name="Jetten M.S.M."/>
            <person name="Mascher T."/>
            <person name="Medema M.H."/>
            <person name="Devos D.P."/>
            <person name="Kaster A.-K."/>
            <person name="Ovreas L."/>
            <person name="Rohde M."/>
            <person name="Galperin M.Y."/>
            <person name="Jogler C."/>
        </authorList>
    </citation>
    <scope>NUCLEOTIDE SEQUENCE [LARGE SCALE GENOMIC DNA]</scope>
    <source>
        <strain evidence="2 3">Poly30</strain>
    </source>
</reference>
<keyword evidence="3" id="KW-1185">Reference proteome</keyword>
<dbReference type="PANTHER" id="PTHR46246:SF1">
    <property type="entry name" value="GUANOSINE-3',5'-BIS(DIPHOSPHATE) 3'-PYROPHOSPHOHYDROLASE MESH1"/>
    <property type="match status" value="1"/>
</dbReference>
<dbReference type="AlphaFoldDB" id="A0A518EZQ5"/>
<evidence type="ECO:0008006" key="4">
    <source>
        <dbReference type="Google" id="ProtNLM"/>
    </source>
</evidence>
<dbReference type="EMBL" id="CP036434">
    <property type="protein sequence ID" value="QDV09572.1"/>
    <property type="molecule type" value="Genomic_DNA"/>
</dbReference>
<protein>
    <recommendedName>
        <fullName evidence="4">HD domain-containing protein</fullName>
    </recommendedName>
</protein>
<evidence type="ECO:0000313" key="2">
    <source>
        <dbReference type="EMBL" id="QDV09572.1"/>
    </source>
</evidence>
<dbReference type="InterPro" id="IPR052194">
    <property type="entry name" value="MESH1"/>
</dbReference>
<dbReference type="Gene3D" id="1.10.3210.10">
    <property type="entry name" value="Hypothetical protein af1432"/>
    <property type="match status" value="1"/>
</dbReference>